<dbReference type="Gene3D" id="6.10.280.150">
    <property type="match status" value="1"/>
</dbReference>
<dbReference type="InterPro" id="IPR028288">
    <property type="entry name" value="SCAR/WAVE_fam"/>
</dbReference>
<comment type="function">
    <text evidence="2">Involved in regulation of actin and microtubule organization. Part of a WAVE complex that activates the Arp2/3 complex.</text>
</comment>
<gene>
    <name evidence="5" type="ORF">AAHA92_11666</name>
</gene>
<dbReference type="Proteomes" id="UP001567538">
    <property type="component" value="Unassembled WGS sequence"/>
</dbReference>
<keyword evidence="2" id="KW-0206">Cytoskeleton</keyword>
<keyword evidence="2" id="KW-0009">Actin-binding</keyword>
<proteinExistence type="inferred from homology"/>
<dbReference type="PANTHER" id="PTHR12902:SF33">
    <property type="entry name" value="PROTEIN SCAR3"/>
    <property type="match status" value="1"/>
</dbReference>
<sequence>MPLARVEVRNEYGLGTPEMYIEANNDEPKEILQGVAVAGLIGLLRQLGDLADFAAEVFHGLQEEVVVTCSRSRELMAHVLRIEAKMVPVEKAVMAQQSHLHLAYTAGLTWQTPARCEQNLFVYSDMPQFILDYYENCRSPPQFHLLDRFDPGGPGSCLKRYSDPTIYNFASKASVYASTGKMEKYNKLEKSKKQSSCPRNEEVSHDASFAYLIARMQSPSNAGRNTSPCQPTDYSALKSDLQEQSTSDKRNELGCSKDDICSSYSMQTKEEKSRGLSAQITGDYLNPIKAKSIGSRVGNAQENCAMFHGRNEDPCSSPPLSHIKITVQPIGGFVTSKKKPKFMRGIIDHSSIDVLPSFQLVPEVSSTGLNVGSDSDDETFRATSPSLSDDSESSPEQFESKIQNQSFRYEPEFTTAPDLPPLPPSQWWASKNSHDTMPRISNNASDLMHAASSSSQHKPAPLNYDQDLETANEQKSKPFSSEKSDAKGETKGDKNIDENNFLNQIRTKLMSLRPTVPSGDSTSLHVMTILDKANAIRQAVGSDDE</sequence>
<feature type="domain" description="WH2" evidence="4">
    <location>
        <begin position="497"/>
        <end position="515"/>
    </location>
</feature>
<organism evidence="5 6">
    <name type="scientific">Salvia divinorum</name>
    <name type="common">Maria pastora</name>
    <name type="synonym">Diviner's sage</name>
    <dbReference type="NCBI Taxonomy" id="28513"/>
    <lineage>
        <taxon>Eukaryota</taxon>
        <taxon>Viridiplantae</taxon>
        <taxon>Streptophyta</taxon>
        <taxon>Embryophyta</taxon>
        <taxon>Tracheophyta</taxon>
        <taxon>Spermatophyta</taxon>
        <taxon>Magnoliopsida</taxon>
        <taxon>eudicotyledons</taxon>
        <taxon>Gunneridae</taxon>
        <taxon>Pentapetalae</taxon>
        <taxon>asterids</taxon>
        <taxon>lamiids</taxon>
        <taxon>Lamiales</taxon>
        <taxon>Lamiaceae</taxon>
        <taxon>Nepetoideae</taxon>
        <taxon>Mentheae</taxon>
        <taxon>Salviinae</taxon>
        <taxon>Salvia</taxon>
        <taxon>Salvia subgen. Calosphace</taxon>
    </lineage>
</organism>
<feature type="region of interest" description="Disordered" evidence="3">
    <location>
        <begin position="219"/>
        <end position="252"/>
    </location>
</feature>
<dbReference type="GO" id="GO:0003779">
    <property type="term" value="F:actin binding"/>
    <property type="evidence" value="ECO:0007669"/>
    <property type="project" value="UniProtKB-UniRule"/>
</dbReference>
<dbReference type="InterPro" id="IPR003124">
    <property type="entry name" value="WH2_dom"/>
</dbReference>
<evidence type="ECO:0000259" key="4">
    <source>
        <dbReference type="PROSITE" id="PS51082"/>
    </source>
</evidence>
<feature type="region of interest" description="Disordered" evidence="3">
    <location>
        <begin position="368"/>
        <end position="441"/>
    </location>
</feature>
<dbReference type="AlphaFoldDB" id="A0ABD1HKB5"/>
<feature type="region of interest" description="Disordered" evidence="3">
    <location>
        <begin position="471"/>
        <end position="499"/>
    </location>
</feature>
<dbReference type="EMBL" id="JBEAFC010000005">
    <property type="protein sequence ID" value="KAL1555993.1"/>
    <property type="molecule type" value="Genomic_DNA"/>
</dbReference>
<evidence type="ECO:0000256" key="1">
    <source>
        <dbReference type="ARBA" id="ARBA00006993"/>
    </source>
</evidence>
<dbReference type="GO" id="GO:0016829">
    <property type="term" value="F:lyase activity"/>
    <property type="evidence" value="ECO:0007669"/>
    <property type="project" value="UniProtKB-KW"/>
</dbReference>
<evidence type="ECO:0000256" key="3">
    <source>
        <dbReference type="SAM" id="MobiDB-lite"/>
    </source>
</evidence>
<keyword evidence="5" id="KW-0456">Lyase</keyword>
<comment type="subcellular location">
    <subcellularLocation>
        <location evidence="2">Cytoplasm</location>
        <location evidence="2">Cytoskeleton</location>
    </subcellularLocation>
</comment>
<evidence type="ECO:0000256" key="2">
    <source>
        <dbReference type="RuleBase" id="RU367034"/>
    </source>
</evidence>
<keyword evidence="2" id="KW-0963">Cytoplasm</keyword>
<feature type="compositionally biased region" description="Basic and acidic residues" evidence="3">
    <location>
        <begin position="472"/>
        <end position="497"/>
    </location>
</feature>
<comment type="similarity">
    <text evidence="1 2">Belongs to the SCAR/WAVE family.</text>
</comment>
<dbReference type="GO" id="GO:0030036">
    <property type="term" value="P:actin cytoskeleton organization"/>
    <property type="evidence" value="ECO:0007669"/>
    <property type="project" value="UniProtKB-UniRule"/>
</dbReference>
<accession>A0ABD1HKB5</accession>
<evidence type="ECO:0000313" key="6">
    <source>
        <dbReference type="Proteomes" id="UP001567538"/>
    </source>
</evidence>
<dbReference type="PANTHER" id="PTHR12902">
    <property type="entry name" value="WASP-1"/>
    <property type="match status" value="1"/>
</dbReference>
<protein>
    <recommendedName>
        <fullName evidence="2">Protein SCAR</fullName>
    </recommendedName>
    <alternativeName>
        <fullName evidence="2">Protein WAVE</fullName>
    </alternativeName>
</protein>
<feature type="compositionally biased region" description="Polar residues" evidence="3">
    <location>
        <begin position="219"/>
        <end position="233"/>
    </location>
</feature>
<keyword evidence="6" id="KW-1185">Reference proteome</keyword>
<reference evidence="5 6" key="1">
    <citation type="submission" date="2024-06" db="EMBL/GenBank/DDBJ databases">
        <title>A chromosome level genome sequence of Diviner's sage (Salvia divinorum).</title>
        <authorList>
            <person name="Ford S.A."/>
            <person name="Ro D.-K."/>
            <person name="Ness R.W."/>
            <person name="Phillips M.A."/>
        </authorList>
    </citation>
    <scope>NUCLEOTIDE SEQUENCE [LARGE SCALE GENOMIC DNA]</scope>
    <source>
        <strain evidence="5">SAF-2024a</strain>
        <tissue evidence="5">Leaf</tissue>
    </source>
</reference>
<comment type="caution">
    <text evidence="5">The sequence shown here is derived from an EMBL/GenBank/DDBJ whole genome shotgun (WGS) entry which is preliminary data.</text>
</comment>
<dbReference type="GO" id="GO:0005856">
    <property type="term" value="C:cytoskeleton"/>
    <property type="evidence" value="ECO:0007669"/>
    <property type="project" value="UniProtKB-SubCell"/>
</dbReference>
<evidence type="ECO:0000313" key="5">
    <source>
        <dbReference type="EMBL" id="KAL1555993.1"/>
    </source>
</evidence>
<dbReference type="Gene3D" id="1.20.5.340">
    <property type="match status" value="1"/>
</dbReference>
<name>A0ABD1HKB5_SALDI</name>
<dbReference type="PROSITE" id="PS51082">
    <property type="entry name" value="WH2"/>
    <property type="match status" value="1"/>
</dbReference>